<name>A0A095Z0E9_9BURK</name>
<dbReference type="PANTHER" id="PTHR30024:SF46">
    <property type="entry name" value="ABC TRANSPORTER, SUBSTRATE-BINDING LIPOPROTEIN"/>
    <property type="match status" value="1"/>
</dbReference>
<dbReference type="Pfam" id="PF09084">
    <property type="entry name" value="NMT1"/>
    <property type="match status" value="1"/>
</dbReference>
<accession>A0A095Z0E9</accession>
<comment type="caution">
    <text evidence="2">The sequence shown here is derived from an EMBL/GenBank/DDBJ whole genome shotgun (WGS) entry which is preliminary data.</text>
</comment>
<evidence type="ECO:0000259" key="1">
    <source>
        <dbReference type="Pfam" id="PF09084"/>
    </source>
</evidence>
<evidence type="ECO:0000313" key="3">
    <source>
        <dbReference type="Proteomes" id="UP000029629"/>
    </source>
</evidence>
<dbReference type="PANTHER" id="PTHR30024">
    <property type="entry name" value="ALIPHATIC SULFONATES-BINDING PROTEIN-RELATED"/>
    <property type="match status" value="1"/>
</dbReference>
<reference evidence="2 3" key="1">
    <citation type="submission" date="2014-07" db="EMBL/GenBank/DDBJ databases">
        <authorList>
            <person name="McCorrison J."/>
            <person name="Sanka R."/>
            <person name="Torralba M."/>
            <person name="Gillis M."/>
            <person name="Haft D.H."/>
            <person name="Methe B."/>
            <person name="Sutton G."/>
            <person name="Nelson K.E."/>
        </authorList>
    </citation>
    <scope>NUCLEOTIDE SEQUENCE [LARGE SCALE GENOMIC DNA]</scope>
    <source>
        <strain evidence="2 3">DNF00040</strain>
    </source>
</reference>
<dbReference type="SUPFAM" id="SSF53850">
    <property type="entry name" value="Periplasmic binding protein-like II"/>
    <property type="match status" value="1"/>
</dbReference>
<evidence type="ECO:0000313" key="2">
    <source>
        <dbReference type="EMBL" id="KGF28165.1"/>
    </source>
</evidence>
<feature type="domain" description="SsuA/THI5-like" evidence="1">
    <location>
        <begin position="97"/>
        <end position="262"/>
    </location>
</feature>
<dbReference type="EMBL" id="JRNI01000057">
    <property type="protein sequence ID" value="KGF28165.1"/>
    <property type="molecule type" value="Genomic_DNA"/>
</dbReference>
<gene>
    <name evidence="2" type="ORF">HMPREF2130_09595</name>
</gene>
<proteinExistence type="predicted"/>
<keyword evidence="3" id="KW-1185">Reference proteome</keyword>
<dbReference type="PIRSF" id="PIRSF027386">
    <property type="entry name" value="UCP027386_ABC_sbc_TM0202"/>
    <property type="match status" value="1"/>
</dbReference>
<organism evidence="2 3">
    <name type="scientific">Oligella urethralis DNF00040</name>
    <dbReference type="NCBI Taxonomy" id="1401065"/>
    <lineage>
        <taxon>Bacteria</taxon>
        <taxon>Pseudomonadati</taxon>
        <taxon>Pseudomonadota</taxon>
        <taxon>Betaproteobacteria</taxon>
        <taxon>Burkholderiales</taxon>
        <taxon>Alcaligenaceae</taxon>
        <taxon>Oligella</taxon>
    </lineage>
</organism>
<dbReference type="Proteomes" id="UP000029629">
    <property type="component" value="Unassembled WGS sequence"/>
</dbReference>
<protein>
    <recommendedName>
        <fullName evidence="1">SsuA/THI5-like domain-containing protein</fullName>
    </recommendedName>
</protein>
<dbReference type="RefSeq" id="WP_036560385.1">
    <property type="nucleotide sequence ID" value="NZ_JRNI01000057.1"/>
</dbReference>
<dbReference type="OrthoDB" id="9814375at2"/>
<dbReference type="InterPro" id="IPR015168">
    <property type="entry name" value="SsuA/THI5"/>
</dbReference>
<dbReference type="Gene3D" id="3.40.190.10">
    <property type="entry name" value="Periplasmic binding protein-like II"/>
    <property type="match status" value="2"/>
</dbReference>
<dbReference type="InterPro" id="IPR027024">
    <property type="entry name" value="UCP027386_ABC_sbc_TM0202"/>
</dbReference>
<dbReference type="eggNOG" id="COG0715">
    <property type="taxonomic scope" value="Bacteria"/>
</dbReference>
<dbReference type="AlphaFoldDB" id="A0A095Z0E9"/>
<sequence>MNRRQFIQFAGAAAFGSQFPFAWADTPSPITIYGPGALPSLLLGVARHRQQQGLSAMQQTFNVETWRTPDVLRAGLANGSIQASIVPSYVAVNLSNRGLDVKLVNIMTWGLVDIIGSADSISSLKDLEGRSIAVPLRNDMPDLVLQALCKLQGVDFKKIAINYTATPAEALTYWLNDRAEFALLNEPLTSVAMMKGKSKSAARVLNLREIWRNLHDGKSQGLPQAGLLVTHAFYEQNQEFLRHLQTELQSSLQWTLTNSAEASKIGNKLLDIPSPAIKAAIPHANLTVAAAAEIREDLMLFFNTLYNLNPQILGNSMPKENFILKL</sequence>